<dbReference type="Gene3D" id="3.40.50.10090">
    <property type="match status" value="2"/>
</dbReference>
<reference evidence="11 12" key="1">
    <citation type="submission" date="2022-11" db="EMBL/GenBank/DDBJ databases">
        <title>Host association and intracellularity evolved multiple times independently in the Rickettsiales.</title>
        <authorList>
            <person name="Castelli M."/>
            <person name="Nardi T."/>
            <person name="Gammuto L."/>
            <person name="Bellinzona G."/>
            <person name="Sabaneyeva E."/>
            <person name="Potekhin A."/>
            <person name="Serra V."/>
            <person name="Petroni G."/>
            <person name="Sassera D."/>
        </authorList>
    </citation>
    <scope>NUCLEOTIDE SEQUENCE [LARGE SCALE GENOMIC DNA]</scope>
    <source>
        <strain evidence="11 12">NDG2</strain>
    </source>
</reference>
<evidence type="ECO:0000256" key="3">
    <source>
        <dbReference type="ARBA" id="ARBA00013109"/>
    </source>
</evidence>
<evidence type="ECO:0000256" key="8">
    <source>
        <dbReference type="ARBA" id="ARBA00048617"/>
    </source>
</evidence>
<evidence type="ECO:0000256" key="1">
    <source>
        <dbReference type="ARBA" id="ARBA00004772"/>
    </source>
</evidence>
<comment type="pathway">
    <text evidence="1 9">Porphyrin-containing compound metabolism; protoporphyrin-IX biosynthesis; coproporphyrinogen-III from 5-aminolevulinate: step 3/4.</text>
</comment>
<sequence length="226" mass="25383">MTILLTRPYALSINSKHRLLMLGKNSVIIPLIKVQNIDIQVMDDNYDVVILTSQNAVHAVEKSSWIKRKPIFVVGNKTKEKLLQIGCGCVMSSNGTARNLEETIVNNVSNTLRILYLSGDYTSYDLDIKLKSRGYDVTKKTAYRANAVQSLSKQEIGVMNTSDTILFYSPRTASVFTKLAWQYSLRGNDKVAICISNNCASLISELVWKEIRIANRPNEKAMFALL</sequence>
<accession>A0ABZ0UPG9</accession>
<evidence type="ECO:0000256" key="2">
    <source>
        <dbReference type="ARBA" id="ARBA00008133"/>
    </source>
</evidence>
<comment type="similarity">
    <text evidence="2 9">Belongs to the uroporphyrinogen-III synthase family.</text>
</comment>
<dbReference type="PANTHER" id="PTHR38042">
    <property type="entry name" value="UROPORPHYRINOGEN-III SYNTHASE, CHLOROPLASTIC"/>
    <property type="match status" value="1"/>
</dbReference>
<dbReference type="Pfam" id="PF02602">
    <property type="entry name" value="HEM4"/>
    <property type="match status" value="1"/>
</dbReference>
<protein>
    <recommendedName>
        <fullName evidence="7 9">Uroporphyrinogen-III synthase</fullName>
        <ecNumber evidence="3 9">4.2.1.75</ecNumber>
    </recommendedName>
</protein>
<evidence type="ECO:0000313" key="11">
    <source>
        <dbReference type="EMBL" id="WPX97023.1"/>
    </source>
</evidence>
<dbReference type="EC" id="4.2.1.75" evidence="3 9"/>
<evidence type="ECO:0000256" key="7">
    <source>
        <dbReference type="ARBA" id="ARBA00040167"/>
    </source>
</evidence>
<keyword evidence="12" id="KW-1185">Reference proteome</keyword>
<gene>
    <name evidence="11" type="ORF">Bandiella_01163</name>
</gene>
<keyword evidence="4 9" id="KW-0456">Lyase</keyword>
<organism evidence="11 12">
    <name type="scientific">Candidatus Bandiella euplotis</name>
    <dbReference type="NCBI Taxonomy" id="1664265"/>
    <lineage>
        <taxon>Bacteria</taxon>
        <taxon>Pseudomonadati</taxon>
        <taxon>Pseudomonadota</taxon>
        <taxon>Alphaproteobacteria</taxon>
        <taxon>Rickettsiales</taxon>
        <taxon>Candidatus Midichloriaceae</taxon>
        <taxon>Candidatus Bandiella</taxon>
    </lineage>
</organism>
<feature type="domain" description="Tetrapyrrole biosynthesis uroporphyrinogen III synthase" evidence="10">
    <location>
        <begin position="21"/>
        <end position="223"/>
    </location>
</feature>
<dbReference type="SUPFAM" id="SSF69618">
    <property type="entry name" value="HemD-like"/>
    <property type="match status" value="1"/>
</dbReference>
<evidence type="ECO:0000256" key="9">
    <source>
        <dbReference type="RuleBase" id="RU366031"/>
    </source>
</evidence>
<evidence type="ECO:0000256" key="4">
    <source>
        <dbReference type="ARBA" id="ARBA00023239"/>
    </source>
</evidence>
<evidence type="ECO:0000313" key="12">
    <source>
        <dbReference type="Proteomes" id="UP001327219"/>
    </source>
</evidence>
<dbReference type="Proteomes" id="UP001327219">
    <property type="component" value="Chromosome"/>
</dbReference>
<dbReference type="EMBL" id="CP110820">
    <property type="protein sequence ID" value="WPX97023.1"/>
    <property type="molecule type" value="Genomic_DNA"/>
</dbReference>
<evidence type="ECO:0000256" key="5">
    <source>
        <dbReference type="ARBA" id="ARBA00023244"/>
    </source>
</evidence>
<comment type="catalytic activity">
    <reaction evidence="8 9">
        <text>hydroxymethylbilane = uroporphyrinogen III + H2O</text>
        <dbReference type="Rhea" id="RHEA:18965"/>
        <dbReference type="ChEBI" id="CHEBI:15377"/>
        <dbReference type="ChEBI" id="CHEBI:57308"/>
        <dbReference type="ChEBI" id="CHEBI:57845"/>
        <dbReference type="EC" id="4.2.1.75"/>
    </reaction>
</comment>
<dbReference type="InterPro" id="IPR039793">
    <property type="entry name" value="UROS/Hem4"/>
</dbReference>
<evidence type="ECO:0000259" key="10">
    <source>
        <dbReference type="Pfam" id="PF02602"/>
    </source>
</evidence>
<keyword evidence="5 9" id="KW-0627">Porphyrin biosynthesis</keyword>
<proteinExistence type="inferred from homology"/>
<dbReference type="CDD" id="cd06578">
    <property type="entry name" value="HemD"/>
    <property type="match status" value="1"/>
</dbReference>
<dbReference type="PANTHER" id="PTHR38042:SF1">
    <property type="entry name" value="UROPORPHYRINOGEN-III SYNTHASE, CHLOROPLASTIC"/>
    <property type="match status" value="1"/>
</dbReference>
<name>A0ABZ0UPG9_9RICK</name>
<dbReference type="InterPro" id="IPR003754">
    <property type="entry name" value="4pyrrol_synth_uPrphyn_synth"/>
</dbReference>
<dbReference type="InterPro" id="IPR036108">
    <property type="entry name" value="4pyrrol_syn_uPrphyn_synt_sf"/>
</dbReference>
<comment type="function">
    <text evidence="6 9">Catalyzes cyclization of the linear tetrapyrrole, hydroxymethylbilane, to the macrocyclic uroporphyrinogen III.</text>
</comment>
<evidence type="ECO:0000256" key="6">
    <source>
        <dbReference type="ARBA" id="ARBA00037589"/>
    </source>
</evidence>